<feature type="region of interest" description="Disordered" evidence="3">
    <location>
        <begin position="199"/>
        <end position="229"/>
    </location>
</feature>
<comment type="caution">
    <text evidence="5">The sequence shown here is derived from an EMBL/GenBank/DDBJ whole genome shotgun (WGS) entry which is preliminary data.</text>
</comment>
<dbReference type="GO" id="GO:0005509">
    <property type="term" value="F:calcium ion binding"/>
    <property type="evidence" value="ECO:0007669"/>
    <property type="project" value="InterPro"/>
</dbReference>
<dbReference type="InterPro" id="IPR018247">
    <property type="entry name" value="EF_Hand_1_Ca_BS"/>
</dbReference>
<organism evidence="5 6">
    <name type="scientific">Triparma strigata</name>
    <dbReference type="NCBI Taxonomy" id="1606541"/>
    <lineage>
        <taxon>Eukaryota</taxon>
        <taxon>Sar</taxon>
        <taxon>Stramenopiles</taxon>
        <taxon>Ochrophyta</taxon>
        <taxon>Bolidophyceae</taxon>
        <taxon>Parmales</taxon>
        <taxon>Triparmaceae</taxon>
        <taxon>Triparma</taxon>
    </lineage>
</organism>
<keyword evidence="6" id="KW-1185">Reference proteome</keyword>
<dbReference type="PROSITE" id="PS00018">
    <property type="entry name" value="EF_HAND_1"/>
    <property type="match status" value="1"/>
</dbReference>
<dbReference type="InterPro" id="IPR011992">
    <property type="entry name" value="EF-hand-dom_pair"/>
</dbReference>
<evidence type="ECO:0000313" key="5">
    <source>
        <dbReference type="EMBL" id="GMH69136.1"/>
    </source>
</evidence>
<dbReference type="Gene3D" id="1.10.238.10">
    <property type="entry name" value="EF-hand"/>
    <property type="match status" value="1"/>
</dbReference>
<dbReference type="PROSITE" id="PS50222">
    <property type="entry name" value="EF_HAND_2"/>
    <property type="match status" value="1"/>
</dbReference>
<keyword evidence="2" id="KW-0175">Coiled coil</keyword>
<reference evidence="6" key="1">
    <citation type="journal article" date="2023" name="Commun. Biol.">
        <title>Genome analysis of Parmales, the sister group of diatoms, reveals the evolutionary specialization of diatoms from phago-mixotrophs to photoautotrophs.</title>
        <authorList>
            <person name="Ban H."/>
            <person name="Sato S."/>
            <person name="Yoshikawa S."/>
            <person name="Yamada K."/>
            <person name="Nakamura Y."/>
            <person name="Ichinomiya M."/>
            <person name="Sato N."/>
            <person name="Blanc-Mathieu R."/>
            <person name="Endo H."/>
            <person name="Kuwata A."/>
            <person name="Ogata H."/>
        </authorList>
    </citation>
    <scope>NUCLEOTIDE SEQUENCE [LARGE SCALE GENOMIC DNA]</scope>
    <source>
        <strain evidence="6">NIES 3701</strain>
    </source>
</reference>
<keyword evidence="1" id="KW-0106">Calcium</keyword>
<dbReference type="SUPFAM" id="SSF47473">
    <property type="entry name" value="EF-hand"/>
    <property type="match status" value="1"/>
</dbReference>
<dbReference type="SMART" id="SM00054">
    <property type="entry name" value="EFh"/>
    <property type="match status" value="2"/>
</dbReference>
<proteinExistence type="predicted"/>
<evidence type="ECO:0000256" key="3">
    <source>
        <dbReference type="SAM" id="MobiDB-lite"/>
    </source>
</evidence>
<dbReference type="Proteomes" id="UP001165085">
    <property type="component" value="Unassembled WGS sequence"/>
</dbReference>
<dbReference type="EMBL" id="BRXY01000130">
    <property type="protein sequence ID" value="GMH69136.1"/>
    <property type="molecule type" value="Genomic_DNA"/>
</dbReference>
<dbReference type="CDD" id="cd00051">
    <property type="entry name" value="EFh"/>
    <property type="match status" value="1"/>
</dbReference>
<dbReference type="InterPro" id="IPR002048">
    <property type="entry name" value="EF_hand_dom"/>
</dbReference>
<sequence>MPSHYQAKVQSHTDVAQLKQTQASIAQEEKAQYSGRLRPGSKHLPSSVVSFIEKLRKALLKIAMAKGGTEFSILRHCFLDWDADRSGELGLDEFRSAMRTLGVAGPDSELMAVIEHFDLEGDGEMRYEPLVQEVVKGTRHWMEHPSTADVKQSRERRIRAAGNQEIVNLDLAKFMLSNSPNKMVNLGSARAKALMEIKKSARSNQSPGSARSKMSGMSSARSNFSTSSTAAIDALKKQLEEERMKREAAERELQSIKEEAGSVEKTKEEFEKFKDFVAKGWNKSL</sequence>
<evidence type="ECO:0000256" key="2">
    <source>
        <dbReference type="SAM" id="Coils"/>
    </source>
</evidence>
<dbReference type="AlphaFoldDB" id="A0A9W7AEJ3"/>
<dbReference type="OrthoDB" id="186625at2759"/>
<protein>
    <recommendedName>
        <fullName evidence="4">EF-hand domain-containing protein</fullName>
    </recommendedName>
</protein>
<feature type="coiled-coil region" evidence="2">
    <location>
        <begin position="232"/>
        <end position="266"/>
    </location>
</feature>
<feature type="domain" description="EF-hand" evidence="4">
    <location>
        <begin position="69"/>
        <end position="104"/>
    </location>
</feature>
<evidence type="ECO:0000256" key="1">
    <source>
        <dbReference type="ARBA" id="ARBA00022837"/>
    </source>
</evidence>
<evidence type="ECO:0000313" key="6">
    <source>
        <dbReference type="Proteomes" id="UP001165085"/>
    </source>
</evidence>
<accession>A0A9W7AEJ3</accession>
<gene>
    <name evidence="5" type="ORF">TrST_g2288</name>
</gene>
<evidence type="ECO:0000259" key="4">
    <source>
        <dbReference type="PROSITE" id="PS50222"/>
    </source>
</evidence>
<name>A0A9W7AEJ3_9STRA</name>
<feature type="compositionally biased region" description="Low complexity" evidence="3">
    <location>
        <begin position="218"/>
        <end position="229"/>
    </location>
</feature>